<reference evidence="2" key="2">
    <citation type="submission" date="2022-08" db="UniProtKB">
        <authorList>
            <consortium name="EnsemblMetazoa"/>
        </authorList>
    </citation>
    <scope>IDENTIFICATION</scope>
    <source>
        <strain evidence="2">STECLA/ALBI9_A</strain>
    </source>
</reference>
<dbReference type="SMART" id="SM00369">
    <property type="entry name" value="LRR_TYP"/>
    <property type="match status" value="6"/>
</dbReference>
<dbReference type="Gene3D" id="3.80.10.10">
    <property type="entry name" value="Ribonuclease Inhibitor"/>
    <property type="match status" value="3"/>
</dbReference>
<dbReference type="PANTHER" id="PTHR45712:SF22">
    <property type="entry name" value="INSULIN-LIKE GROWTH FACTOR-BINDING PROTEIN COMPLEX ACID LABILE SUBUNIT"/>
    <property type="match status" value="1"/>
</dbReference>
<dbReference type="Proteomes" id="UP000069272">
    <property type="component" value="Chromosome 3L"/>
</dbReference>
<organism evidence="2 3">
    <name type="scientific">Anopheles albimanus</name>
    <name type="common">New world malaria mosquito</name>
    <dbReference type="NCBI Taxonomy" id="7167"/>
    <lineage>
        <taxon>Eukaryota</taxon>
        <taxon>Metazoa</taxon>
        <taxon>Ecdysozoa</taxon>
        <taxon>Arthropoda</taxon>
        <taxon>Hexapoda</taxon>
        <taxon>Insecta</taxon>
        <taxon>Pterygota</taxon>
        <taxon>Neoptera</taxon>
        <taxon>Endopterygota</taxon>
        <taxon>Diptera</taxon>
        <taxon>Nematocera</taxon>
        <taxon>Culicoidea</taxon>
        <taxon>Culicidae</taxon>
        <taxon>Anophelinae</taxon>
        <taxon>Anopheles</taxon>
    </lineage>
</organism>
<evidence type="ECO:0000313" key="2">
    <source>
        <dbReference type="EnsemblMetazoa" id="AALB005251-PA"/>
    </source>
</evidence>
<dbReference type="VEuPathDB" id="VectorBase:AALB20_031773"/>
<reference evidence="2 3" key="1">
    <citation type="journal article" date="2017" name="G3 (Bethesda)">
        <title>The Physical Genome Mapping of Anopheles albimanus Corrected Scaffold Misassemblies and Identified Interarm Rearrangements in Genus Anopheles.</title>
        <authorList>
            <person name="Artemov G.N."/>
            <person name="Peery A.N."/>
            <person name="Jiang X."/>
            <person name="Tu Z."/>
            <person name="Stegniy V.N."/>
            <person name="Sharakhova M.V."/>
            <person name="Sharakhov I.V."/>
        </authorList>
    </citation>
    <scope>NUCLEOTIDE SEQUENCE [LARGE SCALE GENOMIC DNA]</scope>
    <source>
        <strain evidence="2 3">ALBI9_A</strain>
    </source>
</reference>
<evidence type="ECO:0000259" key="1">
    <source>
        <dbReference type="Pfam" id="PF23598"/>
    </source>
</evidence>
<dbReference type="InterPro" id="IPR055414">
    <property type="entry name" value="LRR_R13L4/SHOC2-like"/>
</dbReference>
<dbReference type="PANTHER" id="PTHR45712">
    <property type="entry name" value="AGAP008170-PA"/>
    <property type="match status" value="1"/>
</dbReference>
<feature type="domain" description="Disease resistance R13L4/SHOC-2-like LRR" evidence="1">
    <location>
        <begin position="115"/>
        <end position="248"/>
    </location>
</feature>
<evidence type="ECO:0000313" key="3">
    <source>
        <dbReference type="Proteomes" id="UP000069272"/>
    </source>
</evidence>
<dbReference type="SUPFAM" id="SSF52058">
    <property type="entry name" value="L domain-like"/>
    <property type="match status" value="2"/>
</dbReference>
<keyword evidence="3" id="KW-1185">Reference proteome</keyword>
<dbReference type="InterPro" id="IPR050333">
    <property type="entry name" value="SLRP"/>
</dbReference>
<protein>
    <recommendedName>
        <fullName evidence="1">Disease resistance R13L4/SHOC-2-like LRR domain-containing protein</fullName>
    </recommendedName>
</protein>
<dbReference type="EnsemblMetazoa" id="AALB005251-RA">
    <property type="protein sequence ID" value="AALB005251-PA"/>
    <property type="gene ID" value="AALB005251"/>
</dbReference>
<proteinExistence type="predicted"/>
<dbReference type="AlphaFoldDB" id="A0A182FFF9"/>
<name>A0A182FFF9_ANOAL</name>
<dbReference type="InterPro" id="IPR032675">
    <property type="entry name" value="LRR_dom_sf"/>
</dbReference>
<dbReference type="STRING" id="7167.A0A182FFF9"/>
<dbReference type="GO" id="GO:0005615">
    <property type="term" value="C:extracellular space"/>
    <property type="evidence" value="ECO:0007669"/>
    <property type="project" value="TreeGrafter"/>
</dbReference>
<dbReference type="SMART" id="SM00364">
    <property type="entry name" value="LRR_BAC"/>
    <property type="match status" value="4"/>
</dbReference>
<dbReference type="InterPro" id="IPR003591">
    <property type="entry name" value="Leu-rich_rpt_typical-subtyp"/>
</dbReference>
<accession>A0A182FFF9</accession>
<dbReference type="Pfam" id="PF23598">
    <property type="entry name" value="LRR_14"/>
    <property type="match status" value="1"/>
</dbReference>
<dbReference type="VEuPathDB" id="VectorBase:AALB005251"/>
<sequence>WILLQPPSSSPFQLECTRDCICLLSNWEPRKEGTFVLDHIPEKYDFIMIQNMRATHVNSEIFEKFERRRLINASETTIEIKKSSIRSITFKDKSSFSSVILRDTLLRSIVFGVDSNLREFTVDHCPLEQLPSTLNNLKSLVHLEITRTQIQAVNLNTLGRLPKLEFLLLSSNRIHSLYYSADMELFPCLLYFYMQHNQLRSINFNLFNTMTSLTDINLRNNSLTTVSGALVSSSVNSVELTNNHLISLDCCGWRLPRLVRFDVTNNKLESLPRCLERTLTNASIIRLANNRLHLDEMERFRTFTQLEIIDLSLNMLSSVTLSKETLPPNLHMLNLSKNRLQSITMPYTSNSKRVTVDVSDNCISQFKLDDVPKEIYDLLMFRALVSNSLSSFLLTNNQLSSLDCCGWQLPRLHRFDVANNKLESLPRCLEQTLTNASMMLFANNRLHLDEMERFRSFTQLEVINLSQNILSSVTLSKETLPPNLYMLNLAKNRLQSFAVPYSPNAELRVDVSDNCIKSFDVKEVSKDLHQLLMFNNPIDCTLQYDVLAMFESNRSSNCVYTTATC</sequence>